<evidence type="ECO:0008006" key="5">
    <source>
        <dbReference type="Google" id="ProtNLM"/>
    </source>
</evidence>
<dbReference type="InterPro" id="IPR028098">
    <property type="entry name" value="Glyco_trans_4-like_N"/>
</dbReference>
<dbReference type="RefSeq" id="WP_034429955.1">
    <property type="nucleotide sequence ID" value="NZ_CBTK010000002.1"/>
</dbReference>
<dbReference type="Proteomes" id="UP000019184">
    <property type="component" value="Unassembled WGS sequence"/>
</dbReference>
<protein>
    <recommendedName>
        <fullName evidence="5">Phosphatidylinositol alpha-1,6-mannosyltransferase</fullName>
    </recommendedName>
</protein>
<dbReference type="GO" id="GO:0016758">
    <property type="term" value="F:hexosyltransferase activity"/>
    <property type="evidence" value="ECO:0007669"/>
    <property type="project" value="TreeGrafter"/>
</dbReference>
<dbReference type="EMBL" id="CBTK010000002">
    <property type="protein sequence ID" value="CDH43054.1"/>
    <property type="molecule type" value="Genomic_DNA"/>
</dbReference>
<evidence type="ECO:0000313" key="4">
    <source>
        <dbReference type="Proteomes" id="UP000019184"/>
    </source>
</evidence>
<dbReference type="SUPFAM" id="SSF53756">
    <property type="entry name" value="UDP-Glycosyltransferase/glycogen phosphorylase"/>
    <property type="match status" value="1"/>
</dbReference>
<dbReference type="InterPro" id="IPR050194">
    <property type="entry name" value="Glycosyltransferase_grp1"/>
</dbReference>
<dbReference type="PANTHER" id="PTHR45947:SF3">
    <property type="entry name" value="SULFOQUINOVOSYL TRANSFERASE SQD2"/>
    <property type="match status" value="1"/>
</dbReference>
<gene>
    <name evidence="3" type="ORF">BN874_100007</name>
</gene>
<keyword evidence="4" id="KW-1185">Reference proteome</keyword>
<dbReference type="CDD" id="cd03801">
    <property type="entry name" value="GT4_PimA-like"/>
    <property type="match status" value="1"/>
</dbReference>
<organism evidence="3 4">
    <name type="scientific">Candidatus Contendobacter odensis Run_B_J11</name>
    <dbReference type="NCBI Taxonomy" id="1400861"/>
    <lineage>
        <taxon>Bacteria</taxon>
        <taxon>Pseudomonadati</taxon>
        <taxon>Pseudomonadota</taxon>
        <taxon>Gammaproteobacteria</taxon>
        <taxon>Candidatus Competibacteraceae</taxon>
        <taxon>Candidatus Contendibacter</taxon>
    </lineage>
</organism>
<dbReference type="Gene3D" id="3.40.50.2000">
    <property type="entry name" value="Glycogen Phosphorylase B"/>
    <property type="match status" value="2"/>
</dbReference>
<dbReference type="Pfam" id="PF13439">
    <property type="entry name" value="Glyco_transf_4"/>
    <property type="match status" value="1"/>
</dbReference>
<accession>A0A7U7G7F2</accession>
<sequence length="413" mass="45619">MKTAVPVRCLLIASIFPPIHGGSAVVYESLCRYVGAGSIFVLAPWRHYIDGQAIAGWREYDAQAGYPVERIELLRPLMLDIPCSRLQSVWRTLTIDLPLKWRVLKTVAALVRRERINVVCIGELTSGSWIGLAAQRLLGCRMINYIHGEEITTETTYRFYGRQRHRYLAAADAVVAVSEFTRAALTRLMGVPREKIELIPNGVDLERFSAGPRNAELLRRLGVRDGEKVILTVGRLVPRKGMDMVLRALPAIRQSIPSVHYLIVGEGEYRPVLEGLMSELGLRDCATLAGKLSHQDLLDLYRSCDVFAMPNREMPDGDTEGFGLVFLEANACGRAVIGGRAGGAVEAVRDGENGVLVDGNDPASIADAILRILTDAELREHLERRGLEIALQSSCAERARQFHALCARLVNQG</sequence>
<dbReference type="InterPro" id="IPR001296">
    <property type="entry name" value="Glyco_trans_1"/>
</dbReference>
<evidence type="ECO:0000313" key="3">
    <source>
        <dbReference type="EMBL" id="CDH43054.1"/>
    </source>
</evidence>
<dbReference type="AlphaFoldDB" id="A0A7U7G7F2"/>
<proteinExistence type="predicted"/>
<feature type="domain" description="Glycosyltransferase subfamily 4-like N-terminal" evidence="2">
    <location>
        <begin position="85"/>
        <end position="207"/>
    </location>
</feature>
<evidence type="ECO:0000259" key="2">
    <source>
        <dbReference type="Pfam" id="PF13439"/>
    </source>
</evidence>
<feature type="domain" description="Glycosyl transferase family 1" evidence="1">
    <location>
        <begin position="219"/>
        <end position="386"/>
    </location>
</feature>
<dbReference type="Pfam" id="PF00534">
    <property type="entry name" value="Glycos_transf_1"/>
    <property type="match status" value="1"/>
</dbReference>
<reference evidence="3 4" key="1">
    <citation type="journal article" date="2014" name="ISME J.">
        <title>Candidatus Competibacter-lineage genomes retrieved from metagenomes reveal functional metabolic diversity.</title>
        <authorList>
            <person name="McIlroy S.J."/>
            <person name="Albertsen M."/>
            <person name="Andresen E.K."/>
            <person name="Saunders A.M."/>
            <person name="Kristiansen R."/>
            <person name="Stokholm-Bjerregaard M."/>
            <person name="Nielsen K.L."/>
            <person name="Nielsen P.H."/>
        </authorList>
    </citation>
    <scope>NUCLEOTIDE SEQUENCE [LARGE SCALE GENOMIC DNA]</scope>
    <source>
        <strain evidence="3 4">Run_B_J11</strain>
    </source>
</reference>
<dbReference type="PANTHER" id="PTHR45947">
    <property type="entry name" value="SULFOQUINOVOSYL TRANSFERASE SQD2"/>
    <property type="match status" value="1"/>
</dbReference>
<dbReference type="OrthoDB" id="4611853at2"/>
<name>A0A7U7G7F2_9GAMM</name>
<comment type="caution">
    <text evidence="3">The sequence shown here is derived from an EMBL/GenBank/DDBJ whole genome shotgun (WGS) entry which is preliminary data.</text>
</comment>
<evidence type="ECO:0000259" key="1">
    <source>
        <dbReference type="Pfam" id="PF00534"/>
    </source>
</evidence>